<evidence type="ECO:0000256" key="2">
    <source>
        <dbReference type="ARBA" id="ARBA00005375"/>
    </source>
</evidence>
<dbReference type="InterPro" id="IPR050645">
    <property type="entry name" value="Histidine_acid_phosphatase"/>
</dbReference>
<name>A0AAN7QI04_9COLE</name>
<protein>
    <recommendedName>
        <fullName evidence="5">Acid phosphatase</fullName>
    </recommendedName>
</protein>
<comment type="similarity">
    <text evidence="2">Belongs to the histidine acid phosphatase family.</text>
</comment>
<comment type="caution">
    <text evidence="3">The sequence shown here is derived from an EMBL/GenBank/DDBJ whole genome shotgun (WGS) entry which is preliminary data.</text>
</comment>
<dbReference type="PANTHER" id="PTHR11567">
    <property type="entry name" value="ACID PHOSPHATASE-RELATED"/>
    <property type="match status" value="1"/>
</dbReference>
<accession>A0AAN7QI04</accession>
<organism evidence="3 4">
    <name type="scientific">Aquatica leii</name>
    <dbReference type="NCBI Taxonomy" id="1421715"/>
    <lineage>
        <taxon>Eukaryota</taxon>
        <taxon>Metazoa</taxon>
        <taxon>Ecdysozoa</taxon>
        <taxon>Arthropoda</taxon>
        <taxon>Hexapoda</taxon>
        <taxon>Insecta</taxon>
        <taxon>Pterygota</taxon>
        <taxon>Neoptera</taxon>
        <taxon>Endopterygota</taxon>
        <taxon>Coleoptera</taxon>
        <taxon>Polyphaga</taxon>
        <taxon>Elateriformia</taxon>
        <taxon>Elateroidea</taxon>
        <taxon>Lampyridae</taxon>
        <taxon>Luciolinae</taxon>
        <taxon>Aquatica</taxon>
    </lineage>
</organism>
<comment type="catalytic activity">
    <reaction evidence="1">
        <text>a phosphate monoester + H2O = an alcohol + phosphate</text>
        <dbReference type="Rhea" id="RHEA:15017"/>
        <dbReference type="ChEBI" id="CHEBI:15377"/>
        <dbReference type="ChEBI" id="CHEBI:30879"/>
        <dbReference type="ChEBI" id="CHEBI:43474"/>
        <dbReference type="ChEBI" id="CHEBI:67140"/>
        <dbReference type="EC" id="3.1.3.2"/>
    </reaction>
</comment>
<dbReference type="Pfam" id="PF00328">
    <property type="entry name" value="His_Phos_2"/>
    <property type="match status" value="1"/>
</dbReference>
<dbReference type="InterPro" id="IPR000560">
    <property type="entry name" value="His_Pase_clade-2"/>
</dbReference>
<proteinExistence type="inferred from homology"/>
<dbReference type="InterPro" id="IPR029033">
    <property type="entry name" value="His_PPase_superfam"/>
</dbReference>
<dbReference type="EMBL" id="JARPUR010000004">
    <property type="protein sequence ID" value="KAK4878733.1"/>
    <property type="molecule type" value="Genomic_DNA"/>
</dbReference>
<dbReference type="Proteomes" id="UP001353858">
    <property type="component" value="Unassembled WGS sequence"/>
</dbReference>
<dbReference type="SUPFAM" id="SSF53254">
    <property type="entry name" value="Phosphoglycerate mutase-like"/>
    <property type="match status" value="1"/>
</dbReference>
<sequence>MQSNNDKELKLVHIVYRHGIRTPADTYPNDPHINNPLFPTGWGQITNKGKENLFDHGRYLRQRYNNFLGSYYSPYLYYVQSTDVDRAKVSAQCINAGLWPPCNLQRWGSIDWQPIPVHYEPLNTDSLLLVRKPCPQYHLELDRLVNTEEIQSKLRDSQKLFEGISKHTGKKIETFEDVQDVYTTLMSEEAFGLELPPWCGDFYPNAMSSATIFSYVLNAYNDKLNRFKGGVFVKKLIEDWSKLRKGVLKCKAYLYVGHDSTIVNILSALKLWEPQVPNFSANIFFELWYDRTRDEYGVEIFFRNVVDAFAEPVRLKMPGCDYFCPVDEFVQLTKSVVPDNWEEECKSDQVGYKPPAPKGP</sequence>
<dbReference type="PROSITE" id="PS00616">
    <property type="entry name" value="HIS_ACID_PHOSPHAT_1"/>
    <property type="match status" value="1"/>
</dbReference>
<keyword evidence="4" id="KW-1185">Reference proteome</keyword>
<evidence type="ECO:0008006" key="5">
    <source>
        <dbReference type="Google" id="ProtNLM"/>
    </source>
</evidence>
<evidence type="ECO:0000313" key="3">
    <source>
        <dbReference type="EMBL" id="KAK4878733.1"/>
    </source>
</evidence>
<dbReference type="InterPro" id="IPR033379">
    <property type="entry name" value="Acid_Pase_AS"/>
</dbReference>
<gene>
    <name evidence="3" type="ORF">RN001_011239</name>
</gene>
<dbReference type="PANTHER" id="PTHR11567:SF205">
    <property type="entry name" value="GH28721P-RELATED"/>
    <property type="match status" value="1"/>
</dbReference>
<dbReference type="Gene3D" id="3.40.50.1240">
    <property type="entry name" value="Phosphoglycerate mutase-like"/>
    <property type="match status" value="1"/>
</dbReference>
<evidence type="ECO:0000313" key="4">
    <source>
        <dbReference type="Proteomes" id="UP001353858"/>
    </source>
</evidence>
<reference evidence="4" key="1">
    <citation type="submission" date="2023-01" db="EMBL/GenBank/DDBJ databases">
        <title>Key to firefly adult light organ development and bioluminescence: homeobox transcription factors regulate luciferase expression and transportation to peroxisome.</title>
        <authorList>
            <person name="Fu X."/>
        </authorList>
    </citation>
    <scope>NUCLEOTIDE SEQUENCE [LARGE SCALE GENOMIC DNA]</scope>
</reference>
<evidence type="ECO:0000256" key="1">
    <source>
        <dbReference type="ARBA" id="ARBA00000032"/>
    </source>
</evidence>
<dbReference type="CDD" id="cd07061">
    <property type="entry name" value="HP_HAP_like"/>
    <property type="match status" value="1"/>
</dbReference>
<dbReference type="AlphaFoldDB" id="A0AAN7QI04"/>
<dbReference type="GO" id="GO:0003993">
    <property type="term" value="F:acid phosphatase activity"/>
    <property type="evidence" value="ECO:0007669"/>
    <property type="project" value="UniProtKB-EC"/>
</dbReference>